<evidence type="ECO:0000256" key="2">
    <source>
        <dbReference type="ARBA" id="ARBA00022801"/>
    </source>
</evidence>
<dbReference type="SUPFAM" id="SSF109604">
    <property type="entry name" value="HD-domain/PDEase-like"/>
    <property type="match status" value="1"/>
</dbReference>
<evidence type="ECO:0000313" key="6">
    <source>
        <dbReference type="EMBL" id="XBH05140.1"/>
    </source>
</evidence>
<evidence type="ECO:0000256" key="1">
    <source>
        <dbReference type="ARBA" id="ARBA00022723"/>
    </source>
</evidence>
<dbReference type="GO" id="GO:0046872">
    <property type="term" value="F:metal ion binding"/>
    <property type="evidence" value="ECO:0007669"/>
    <property type="project" value="UniProtKB-KW"/>
</dbReference>
<proteinExistence type="predicted"/>
<organism evidence="6">
    <name type="scientific">Singulisphaera sp. Ch08</name>
    <dbReference type="NCBI Taxonomy" id="3120278"/>
    <lineage>
        <taxon>Bacteria</taxon>
        <taxon>Pseudomonadati</taxon>
        <taxon>Planctomycetota</taxon>
        <taxon>Planctomycetia</taxon>
        <taxon>Isosphaerales</taxon>
        <taxon>Isosphaeraceae</taxon>
        <taxon>Singulisphaera</taxon>
    </lineage>
</organism>
<dbReference type="GO" id="GO:0051607">
    <property type="term" value="P:defense response to virus"/>
    <property type="evidence" value="ECO:0007669"/>
    <property type="project" value="UniProtKB-KW"/>
</dbReference>
<feature type="region of interest" description="Disordered" evidence="4">
    <location>
        <begin position="106"/>
        <end position="146"/>
    </location>
</feature>
<accession>A0AAU7CIQ7</accession>
<protein>
    <submittedName>
        <fullName evidence="6">CRISPR-associated endonuclease Cas3</fullName>
    </submittedName>
</protein>
<dbReference type="Gene3D" id="1.10.3210.30">
    <property type="match status" value="1"/>
</dbReference>
<keyword evidence="2" id="KW-0378">Hydrolase</keyword>
<dbReference type="GO" id="GO:0016787">
    <property type="term" value="F:hydrolase activity"/>
    <property type="evidence" value="ECO:0007669"/>
    <property type="project" value="UniProtKB-KW"/>
</dbReference>
<feature type="domain" description="HD Cas3-type" evidence="5">
    <location>
        <begin position="13"/>
        <end position="146"/>
    </location>
</feature>
<dbReference type="RefSeq" id="WP_406697941.1">
    <property type="nucleotide sequence ID" value="NZ_CP155447.1"/>
</dbReference>
<keyword evidence="1" id="KW-0479">Metal-binding</keyword>
<gene>
    <name evidence="6" type="ORF">V5E97_03720</name>
</gene>
<evidence type="ECO:0000259" key="5">
    <source>
        <dbReference type="PROSITE" id="PS51643"/>
    </source>
</evidence>
<dbReference type="InterPro" id="IPR038257">
    <property type="entry name" value="CRISPR-assoc_Cas3_HD_sf"/>
</dbReference>
<dbReference type="AlphaFoldDB" id="A0AAU7CIQ7"/>
<evidence type="ECO:0000256" key="4">
    <source>
        <dbReference type="SAM" id="MobiDB-lite"/>
    </source>
</evidence>
<dbReference type="InterPro" id="IPR006674">
    <property type="entry name" value="HD_domain"/>
</dbReference>
<name>A0AAU7CIQ7_9BACT</name>
<evidence type="ECO:0000256" key="3">
    <source>
        <dbReference type="ARBA" id="ARBA00023118"/>
    </source>
</evidence>
<dbReference type="Pfam" id="PF01966">
    <property type="entry name" value="HD"/>
    <property type="match status" value="1"/>
</dbReference>
<dbReference type="PROSITE" id="PS51643">
    <property type="entry name" value="HD_CAS3"/>
    <property type="match status" value="1"/>
</dbReference>
<sequence length="146" mass="16070">MTAFTLLAKSDGFGRRRQSIREHTEAVIKSGERLVEVTGVAQLVAVGLDPLHWLDRFRREIKLAALLHDLGKANDHFQEMLAGRAIRGQGLRHEAVSFLIARQPEVRNGSSRCSATIEPSSLSSGRSQGTTGSSPPRPHPRTAIRR</sequence>
<keyword evidence="3" id="KW-0051">Antiviral defense</keyword>
<keyword evidence="6" id="KW-0255">Endonuclease</keyword>
<feature type="compositionally biased region" description="Polar residues" evidence="4">
    <location>
        <begin position="108"/>
        <end position="118"/>
    </location>
</feature>
<dbReference type="InterPro" id="IPR006483">
    <property type="entry name" value="CRISPR-assoc_Cas3_HD"/>
</dbReference>
<feature type="compositionally biased region" description="Low complexity" evidence="4">
    <location>
        <begin position="119"/>
        <end position="134"/>
    </location>
</feature>
<keyword evidence="6" id="KW-0540">Nuclease</keyword>
<reference evidence="6" key="1">
    <citation type="submission" date="2024-05" db="EMBL/GenBank/DDBJ databases">
        <title>Planctomycetes of the genus Singulisphaera possess chitinolytic capabilities.</title>
        <authorList>
            <person name="Ivanova A."/>
        </authorList>
    </citation>
    <scope>NUCLEOTIDE SEQUENCE</scope>
    <source>
        <strain evidence="6">Ch08T</strain>
    </source>
</reference>
<dbReference type="CDD" id="cd09641">
    <property type="entry name" value="Cas3''_I"/>
    <property type="match status" value="1"/>
</dbReference>
<dbReference type="EMBL" id="CP155447">
    <property type="protein sequence ID" value="XBH05140.1"/>
    <property type="molecule type" value="Genomic_DNA"/>
</dbReference>
<dbReference type="GO" id="GO:0004519">
    <property type="term" value="F:endonuclease activity"/>
    <property type="evidence" value="ECO:0007669"/>
    <property type="project" value="UniProtKB-KW"/>
</dbReference>